<dbReference type="AlphaFoldDB" id="A0A371JX54"/>
<dbReference type="Gene3D" id="3.40.50.200">
    <property type="entry name" value="Peptidase S8/S53 domain"/>
    <property type="match status" value="1"/>
</dbReference>
<feature type="signal peptide" evidence="7">
    <location>
        <begin position="1"/>
        <end position="20"/>
    </location>
</feature>
<dbReference type="PROSITE" id="PS00137">
    <property type="entry name" value="SUBTILASE_HIS"/>
    <property type="match status" value="1"/>
</dbReference>
<dbReference type="OrthoDB" id="9790784at2"/>
<keyword evidence="3 5" id="KW-0378">Hydrolase</keyword>
<dbReference type="PROSITE" id="PS51892">
    <property type="entry name" value="SUBTILASE"/>
    <property type="match status" value="1"/>
</dbReference>
<evidence type="ECO:0000313" key="9">
    <source>
        <dbReference type="EMBL" id="RDZ26204.1"/>
    </source>
</evidence>
<dbReference type="InterPro" id="IPR050131">
    <property type="entry name" value="Peptidase_S8_subtilisin-like"/>
</dbReference>
<organism evidence="9 10">
    <name type="scientific">Lysobacter silvisoli</name>
    <dbReference type="NCBI Taxonomy" id="2293254"/>
    <lineage>
        <taxon>Bacteria</taxon>
        <taxon>Pseudomonadati</taxon>
        <taxon>Pseudomonadota</taxon>
        <taxon>Gammaproteobacteria</taxon>
        <taxon>Lysobacterales</taxon>
        <taxon>Lysobacteraceae</taxon>
        <taxon>Lysobacter</taxon>
    </lineage>
</organism>
<dbReference type="InterPro" id="IPR023828">
    <property type="entry name" value="Peptidase_S8_Ser-AS"/>
</dbReference>
<dbReference type="InterPro" id="IPR015500">
    <property type="entry name" value="Peptidase_S8_subtilisin-rel"/>
</dbReference>
<reference evidence="9 10" key="1">
    <citation type="submission" date="2018-08" db="EMBL/GenBank/DDBJ databases">
        <title>Lysobacter sp. zong2l5, whole genome shotgun sequence.</title>
        <authorList>
            <person name="Zhang X."/>
            <person name="Feng G."/>
            <person name="Zhu H."/>
        </authorList>
    </citation>
    <scope>NUCLEOTIDE SEQUENCE [LARGE SCALE GENOMIC DNA]</scope>
    <source>
        <strain evidence="10">zong2l5</strain>
    </source>
</reference>
<evidence type="ECO:0000256" key="5">
    <source>
        <dbReference type="PROSITE-ProRule" id="PRU01240"/>
    </source>
</evidence>
<feature type="chain" id="PRO_5016580005" evidence="7">
    <location>
        <begin position="21"/>
        <end position="449"/>
    </location>
</feature>
<keyword evidence="7" id="KW-0732">Signal</keyword>
<evidence type="ECO:0000256" key="2">
    <source>
        <dbReference type="ARBA" id="ARBA00022670"/>
    </source>
</evidence>
<evidence type="ECO:0000313" key="10">
    <source>
        <dbReference type="Proteomes" id="UP000264492"/>
    </source>
</evidence>
<dbReference type="InterPro" id="IPR036852">
    <property type="entry name" value="Peptidase_S8/S53_dom_sf"/>
</dbReference>
<keyword evidence="2 5" id="KW-0645">Protease</keyword>
<dbReference type="InterPro" id="IPR023827">
    <property type="entry name" value="Peptidase_S8_Asp-AS"/>
</dbReference>
<evidence type="ECO:0000256" key="3">
    <source>
        <dbReference type="ARBA" id="ARBA00022801"/>
    </source>
</evidence>
<dbReference type="PROSITE" id="PS00138">
    <property type="entry name" value="SUBTILASE_SER"/>
    <property type="match status" value="1"/>
</dbReference>
<dbReference type="PANTHER" id="PTHR43806:SF11">
    <property type="entry name" value="CEREVISIN-RELATED"/>
    <property type="match status" value="1"/>
</dbReference>
<evidence type="ECO:0000259" key="8">
    <source>
        <dbReference type="Pfam" id="PF00082"/>
    </source>
</evidence>
<dbReference type="RefSeq" id="WP_115861462.1">
    <property type="nucleotide sequence ID" value="NZ_QTSU01000004.1"/>
</dbReference>
<dbReference type="Pfam" id="PF00082">
    <property type="entry name" value="Peptidase_S8"/>
    <property type="match status" value="1"/>
</dbReference>
<feature type="active site" description="Charge relay system" evidence="5">
    <location>
        <position position="183"/>
    </location>
</feature>
<feature type="active site" description="Charge relay system" evidence="5">
    <location>
        <position position="391"/>
    </location>
</feature>
<keyword evidence="10" id="KW-1185">Reference proteome</keyword>
<evidence type="ECO:0000256" key="4">
    <source>
        <dbReference type="ARBA" id="ARBA00022825"/>
    </source>
</evidence>
<evidence type="ECO:0000256" key="7">
    <source>
        <dbReference type="SAM" id="SignalP"/>
    </source>
</evidence>
<dbReference type="InterPro" id="IPR000209">
    <property type="entry name" value="Peptidase_S8/S53_dom"/>
</dbReference>
<evidence type="ECO:0000256" key="6">
    <source>
        <dbReference type="RuleBase" id="RU003355"/>
    </source>
</evidence>
<name>A0A371JX54_9GAMM</name>
<accession>A0A371JX54</accession>
<dbReference type="GO" id="GO:0004252">
    <property type="term" value="F:serine-type endopeptidase activity"/>
    <property type="evidence" value="ECO:0007669"/>
    <property type="project" value="UniProtKB-UniRule"/>
</dbReference>
<feature type="domain" description="Peptidase S8/S53" evidence="8">
    <location>
        <begin position="135"/>
        <end position="440"/>
    </location>
</feature>
<dbReference type="GO" id="GO:0006508">
    <property type="term" value="P:proteolysis"/>
    <property type="evidence" value="ECO:0007669"/>
    <property type="project" value="UniProtKB-KW"/>
</dbReference>
<dbReference type="Proteomes" id="UP000264492">
    <property type="component" value="Unassembled WGS sequence"/>
</dbReference>
<sequence>MKRWTLALCAAALVTGNAHAATYVVQAKGQNFSTALANKIAAAGGQVKARYPQLGVAIVEADDSFAVRALQLNEIESAARDKALQFDPPMVVSAESLGENAASPPNTGDNDTRFDLQWGHTAIRATDAWARDYRGAGAVVAVLDSGVDCAHPDLVPNMLANLNTSFVAGEGACATRPFPVFNHGTHVAGTIAAADNGVGIIGVAPSAKFFAVKVLSEFTGSGSFAGILQGIVYATDNGADVINMSLGVSGGLPIAADTKDLIKAVQKAVLYARQNNTIVIASTGNEAVDFDHAVDADGNRLMSFPGGVEGVTGIAATAPIGWALNFNTNLDIPTSYTNYGKRTVDYAAPGGDSAYPGNENCTVAGLLRPCWVFDLVFSDSTGGFSWAGGTSMASPHAAGIAALVIGANGGELQVSRVENALRRGAADLGTPGVDEFFGHGRVNADDSLR</sequence>
<dbReference type="PROSITE" id="PS00136">
    <property type="entry name" value="SUBTILASE_ASP"/>
    <property type="match status" value="1"/>
</dbReference>
<keyword evidence="4 5" id="KW-0720">Serine protease</keyword>
<comment type="caution">
    <text evidence="9">The sequence shown here is derived from an EMBL/GenBank/DDBJ whole genome shotgun (WGS) entry which is preliminary data.</text>
</comment>
<dbReference type="EMBL" id="QTSU01000004">
    <property type="protein sequence ID" value="RDZ26204.1"/>
    <property type="molecule type" value="Genomic_DNA"/>
</dbReference>
<dbReference type="PRINTS" id="PR00723">
    <property type="entry name" value="SUBTILISIN"/>
</dbReference>
<comment type="similarity">
    <text evidence="1 5 6">Belongs to the peptidase S8 family.</text>
</comment>
<protein>
    <submittedName>
        <fullName evidence="9">Peptidase S8/S53 subtilisin kexin sedolisin</fullName>
    </submittedName>
</protein>
<dbReference type="InterPro" id="IPR022398">
    <property type="entry name" value="Peptidase_S8_His-AS"/>
</dbReference>
<feature type="active site" description="Charge relay system" evidence="5">
    <location>
        <position position="144"/>
    </location>
</feature>
<evidence type="ECO:0000256" key="1">
    <source>
        <dbReference type="ARBA" id="ARBA00011073"/>
    </source>
</evidence>
<proteinExistence type="inferred from homology"/>
<dbReference type="SUPFAM" id="SSF52743">
    <property type="entry name" value="Subtilisin-like"/>
    <property type="match status" value="1"/>
</dbReference>
<dbReference type="PANTHER" id="PTHR43806">
    <property type="entry name" value="PEPTIDASE S8"/>
    <property type="match status" value="1"/>
</dbReference>
<gene>
    <name evidence="9" type="ORF">DX914_18190</name>
</gene>